<dbReference type="PhylomeDB" id="A7S106"/>
<organism evidence="4 5">
    <name type="scientific">Nematostella vectensis</name>
    <name type="common">Starlet sea anemone</name>
    <dbReference type="NCBI Taxonomy" id="45351"/>
    <lineage>
        <taxon>Eukaryota</taxon>
        <taxon>Metazoa</taxon>
        <taxon>Cnidaria</taxon>
        <taxon>Anthozoa</taxon>
        <taxon>Hexacorallia</taxon>
        <taxon>Actiniaria</taxon>
        <taxon>Edwardsiidae</taxon>
        <taxon>Nematostella</taxon>
    </lineage>
</organism>
<dbReference type="CDD" id="cd18305">
    <property type="entry name" value="BTB_POZ_GCL"/>
    <property type="match status" value="1"/>
</dbReference>
<dbReference type="InterPro" id="IPR011333">
    <property type="entry name" value="SKP1/BTB/POZ_sf"/>
</dbReference>
<dbReference type="OrthoDB" id="6359943at2759"/>
<evidence type="ECO:0000256" key="2">
    <source>
        <dbReference type="SAM" id="MobiDB-lite"/>
    </source>
</evidence>
<accession>A7S106</accession>
<keyword evidence="1" id="KW-0217">Developmental protein</keyword>
<dbReference type="SUPFAM" id="SSF54695">
    <property type="entry name" value="POZ domain"/>
    <property type="match status" value="1"/>
</dbReference>
<dbReference type="GO" id="GO:0007281">
    <property type="term" value="P:germ cell development"/>
    <property type="evidence" value="ECO:0007669"/>
    <property type="project" value="InterPro"/>
</dbReference>
<evidence type="ECO:0000256" key="1">
    <source>
        <dbReference type="ARBA" id="ARBA00022473"/>
    </source>
</evidence>
<evidence type="ECO:0000313" key="4">
    <source>
        <dbReference type="EMBL" id="EDO42633.1"/>
    </source>
</evidence>
<evidence type="ECO:0000313" key="5">
    <source>
        <dbReference type="Proteomes" id="UP000001593"/>
    </source>
</evidence>
<dbReference type="HOGENOM" id="CLU_025961_2_0_1"/>
<dbReference type="PANTHER" id="PTHR23231">
    <property type="entry name" value="GERM CELL-LESS PROTEIN"/>
    <property type="match status" value="1"/>
</dbReference>
<dbReference type="PANTHER" id="PTHR23231:SF17">
    <property type="entry name" value="BTB DOMAIN-CONTAINING PROTEIN"/>
    <property type="match status" value="1"/>
</dbReference>
<dbReference type="SMART" id="SM00225">
    <property type="entry name" value="BTB"/>
    <property type="match status" value="1"/>
</dbReference>
<dbReference type="eggNOG" id="KOG4682">
    <property type="taxonomic scope" value="Eukaryota"/>
</dbReference>
<feature type="compositionally biased region" description="Acidic residues" evidence="2">
    <location>
        <begin position="19"/>
        <end position="32"/>
    </location>
</feature>
<keyword evidence="5" id="KW-1185">Reference proteome</keyword>
<name>A7S106_NEMVE</name>
<gene>
    <name evidence="4" type="ORF">NEMVEDRAFT_v1g234741</name>
</gene>
<dbReference type="Proteomes" id="UP000001593">
    <property type="component" value="Unassembled WGS sequence"/>
</dbReference>
<dbReference type="PROSITE" id="PS50097">
    <property type="entry name" value="BTB"/>
    <property type="match status" value="1"/>
</dbReference>
<feature type="region of interest" description="Disordered" evidence="2">
    <location>
        <begin position="1"/>
        <end position="40"/>
    </location>
</feature>
<dbReference type="InterPro" id="IPR043380">
    <property type="entry name" value="Gcl-like"/>
</dbReference>
<dbReference type="CDD" id="cd18495">
    <property type="entry name" value="BACK_GCL"/>
    <property type="match status" value="1"/>
</dbReference>
<dbReference type="Gene3D" id="3.30.710.10">
    <property type="entry name" value="Potassium Channel Kv1.1, Chain A"/>
    <property type="match status" value="1"/>
</dbReference>
<dbReference type="EMBL" id="DS469562">
    <property type="protein sequence ID" value="EDO42633.1"/>
    <property type="molecule type" value="Genomic_DNA"/>
</dbReference>
<evidence type="ECO:0000259" key="3">
    <source>
        <dbReference type="PROSITE" id="PS50097"/>
    </source>
</evidence>
<protein>
    <recommendedName>
        <fullName evidence="3">BTB domain-containing protein</fullName>
    </recommendedName>
</protein>
<sequence length="484" mass="55011">MGSVLSNEVNKGKRSWSEANDDDEEESEDTDQVIEIPKSKRPRRTSGYIYQTLFKDGEGSDITIAALGKQWKLHKIYLKQSGYFQGMLSGSWKESTEDFITIQVPDDNVTVEALDVAFGSLYNDDVMITPATVISLLAAASLLQLDSLNMQCCDAMLETINASTVCAYYAAAQVYGELAVEKRCMQWFERRICSSWTVQLLQNMSIDLMEQVIKSPNLFVMQIEVDLYTLLVMWTYIKLHPSWEGQRKDLRGVATGFLQQRNQLTDTSLLESDEGKPFVPAFRAVRLEHVINDARSVQLLENDNVLPQDWLHPLYKAQWTRMLTVYQNLDTGPSTEMTVDKFNLIAQRYGRILERNTRYCWRWTGFLYGLDIIILYNNVTGKISLRRNTYIHPTHGVVCVQQQHSFVIRVDVAAFPPSQSKAEGPQSRAGEGQAESYFGSSGQQYVTLGLDEEVQILQVDLTKASYPLHISTHIALVRDQIPQL</sequence>
<dbReference type="InParanoid" id="A7S106"/>
<dbReference type="KEGG" id="nve:5514559"/>
<dbReference type="Pfam" id="PF00651">
    <property type="entry name" value="BTB"/>
    <property type="match status" value="1"/>
</dbReference>
<feature type="domain" description="BTB" evidence="3">
    <location>
        <begin position="60"/>
        <end position="130"/>
    </location>
</feature>
<dbReference type="AlphaFoldDB" id="A7S106"/>
<proteinExistence type="predicted"/>
<dbReference type="InterPro" id="IPR000210">
    <property type="entry name" value="BTB/POZ_dom"/>
</dbReference>
<reference evidence="4 5" key="1">
    <citation type="journal article" date="2007" name="Science">
        <title>Sea anemone genome reveals ancestral eumetazoan gene repertoire and genomic organization.</title>
        <authorList>
            <person name="Putnam N.H."/>
            <person name="Srivastava M."/>
            <person name="Hellsten U."/>
            <person name="Dirks B."/>
            <person name="Chapman J."/>
            <person name="Salamov A."/>
            <person name="Terry A."/>
            <person name="Shapiro H."/>
            <person name="Lindquist E."/>
            <person name="Kapitonov V.V."/>
            <person name="Jurka J."/>
            <person name="Genikhovich G."/>
            <person name="Grigoriev I.V."/>
            <person name="Lucas S.M."/>
            <person name="Steele R.E."/>
            <person name="Finnerty J.R."/>
            <person name="Technau U."/>
            <person name="Martindale M.Q."/>
            <person name="Rokhsar D.S."/>
        </authorList>
    </citation>
    <scope>NUCLEOTIDE SEQUENCE [LARGE SCALE GENOMIC DNA]</scope>
    <source>
        <strain evidence="5">CH2 X CH6</strain>
    </source>
</reference>
<dbReference type="OMA" id="TGFNYGM"/>